<dbReference type="Proteomes" id="UP000712600">
    <property type="component" value="Unassembled WGS sequence"/>
</dbReference>
<name>A0A8S9PU75_BRACR</name>
<dbReference type="AlphaFoldDB" id="A0A8S9PU75"/>
<evidence type="ECO:0000313" key="3">
    <source>
        <dbReference type="Proteomes" id="UP000712600"/>
    </source>
</evidence>
<organism evidence="2 3">
    <name type="scientific">Brassica cretica</name>
    <name type="common">Mustard</name>
    <dbReference type="NCBI Taxonomy" id="69181"/>
    <lineage>
        <taxon>Eukaryota</taxon>
        <taxon>Viridiplantae</taxon>
        <taxon>Streptophyta</taxon>
        <taxon>Embryophyta</taxon>
        <taxon>Tracheophyta</taxon>
        <taxon>Spermatophyta</taxon>
        <taxon>Magnoliopsida</taxon>
        <taxon>eudicotyledons</taxon>
        <taxon>Gunneridae</taxon>
        <taxon>Pentapetalae</taxon>
        <taxon>rosids</taxon>
        <taxon>malvids</taxon>
        <taxon>Brassicales</taxon>
        <taxon>Brassicaceae</taxon>
        <taxon>Brassiceae</taxon>
        <taxon>Brassica</taxon>
    </lineage>
</organism>
<feature type="region of interest" description="Disordered" evidence="1">
    <location>
        <begin position="1"/>
        <end position="32"/>
    </location>
</feature>
<evidence type="ECO:0000313" key="2">
    <source>
        <dbReference type="EMBL" id="KAF3535205.1"/>
    </source>
</evidence>
<sequence length="305" mass="34882">MYKQKGIRCSDAPAKSTTGSMDKLAKGTSYSGAPPNSPAGIYFTYVTSDLEPYVVGRRKLINRQHPKSIQFSRVMASANCFTIGYSRVIKKRRDGFTYGLAEKRGKPLSRVIKRCSLFLFSRTHVNSVIVVHEKKYSLEELQTMVDDMDYGLRLTIRTVMASANCFTIGYSRVIKKRRDGFTYGLAEKRGKPLSRVIKRCSLFLFSRTHVNSVVVVHEKKYSLEELQTMVDDMDYGLRLTIRTADNFNTWCGSTLSLMYTWEVESRCSVLPDLKTVVPYDYLDLSSGSDWDQVFDKAEEEFQKEN</sequence>
<proteinExistence type="predicted"/>
<comment type="caution">
    <text evidence="2">The sequence shown here is derived from an EMBL/GenBank/DDBJ whole genome shotgun (WGS) entry which is preliminary data.</text>
</comment>
<protein>
    <submittedName>
        <fullName evidence="2">Uncharacterized protein</fullName>
    </submittedName>
</protein>
<evidence type="ECO:0000256" key="1">
    <source>
        <dbReference type="SAM" id="MobiDB-lite"/>
    </source>
</evidence>
<accession>A0A8S9PU75</accession>
<reference evidence="2" key="1">
    <citation type="submission" date="2019-12" db="EMBL/GenBank/DDBJ databases">
        <title>Genome sequencing and annotation of Brassica cretica.</title>
        <authorList>
            <person name="Studholme D.J."/>
            <person name="Sarris P."/>
        </authorList>
    </citation>
    <scope>NUCLEOTIDE SEQUENCE</scope>
    <source>
        <strain evidence="2">PFS-109/04</strain>
        <tissue evidence="2">Leaf</tissue>
    </source>
</reference>
<dbReference type="EMBL" id="QGKX02001290">
    <property type="protein sequence ID" value="KAF3535205.1"/>
    <property type="molecule type" value="Genomic_DNA"/>
</dbReference>
<gene>
    <name evidence="2" type="ORF">F2Q69_00021350</name>
</gene>